<sequence>MDAVKRRMAELSADDDFMLFGACTGHILKNEPKEEARAKMVAVLELAVNPPNPPQDAYRETEPPAYEARYLEEHTLVPPVAQGNLSSSCCAGTQIRFHFPSAFFL</sequence>
<proteinExistence type="predicted"/>
<dbReference type="Proteomes" id="UP001176961">
    <property type="component" value="Unassembled WGS sequence"/>
</dbReference>
<gene>
    <name evidence="1" type="ORF">CYNAS_LOCUS19116</name>
</gene>
<evidence type="ECO:0000313" key="1">
    <source>
        <dbReference type="EMBL" id="CAJ0607133.1"/>
    </source>
</evidence>
<dbReference type="AlphaFoldDB" id="A0AA36HBT8"/>
<keyword evidence="2" id="KW-1185">Reference proteome</keyword>
<evidence type="ECO:0000313" key="2">
    <source>
        <dbReference type="Proteomes" id="UP001176961"/>
    </source>
</evidence>
<organism evidence="1 2">
    <name type="scientific">Cylicocyclus nassatus</name>
    <name type="common">Nematode worm</name>
    <dbReference type="NCBI Taxonomy" id="53992"/>
    <lineage>
        <taxon>Eukaryota</taxon>
        <taxon>Metazoa</taxon>
        <taxon>Ecdysozoa</taxon>
        <taxon>Nematoda</taxon>
        <taxon>Chromadorea</taxon>
        <taxon>Rhabditida</taxon>
        <taxon>Rhabditina</taxon>
        <taxon>Rhabditomorpha</taxon>
        <taxon>Strongyloidea</taxon>
        <taxon>Strongylidae</taxon>
        <taxon>Cylicocyclus</taxon>
    </lineage>
</organism>
<name>A0AA36HBT8_CYLNA</name>
<comment type="caution">
    <text evidence="1">The sequence shown here is derived from an EMBL/GenBank/DDBJ whole genome shotgun (WGS) entry which is preliminary data.</text>
</comment>
<reference evidence="1" key="1">
    <citation type="submission" date="2023-07" db="EMBL/GenBank/DDBJ databases">
        <authorList>
            <consortium name="CYATHOMIX"/>
        </authorList>
    </citation>
    <scope>NUCLEOTIDE SEQUENCE</scope>
    <source>
        <strain evidence="1">N/A</strain>
    </source>
</reference>
<dbReference type="EMBL" id="CATQJL010000316">
    <property type="protein sequence ID" value="CAJ0607133.1"/>
    <property type="molecule type" value="Genomic_DNA"/>
</dbReference>
<protein>
    <submittedName>
        <fullName evidence="1">Uncharacterized protein</fullName>
    </submittedName>
</protein>
<accession>A0AA36HBT8</accession>